<sequence length="256" mass="28207">TDIGAKGIYKGKFLGSFPVGSTHKVAGKVYAVNDDTLYIKGFSYDGAAPAAFFWAGTTEKPSVDGFVIPDPSGSEEKLKGYNNENLILKMPEGRKISDVKWISIWCKKFTINFGHIDIPQNFNAPKEVNLGRLPTFAHKVSAKAVIVKDSKTILIKGLNYDGAAPDAYFLVGKGKKPHASGIKVPDENGSLEKLHGYKDQDITLHLPGDLTMKDIDWFSLYCIKFDENFGHVKIRRSIKKKMPANLEALASTVKQV</sequence>
<dbReference type="SMART" id="SM00686">
    <property type="entry name" value="DM13"/>
    <property type="match status" value="2"/>
</dbReference>
<keyword evidence="4" id="KW-1185">Reference proteome</keyword>
<dbReference type="EMBL" id="NCKV01009027">
    <property type="protein sequence ID" value="RWS22358.1"/>
    <property type="molecule type" value="Genomic_DNA"/>
</dbReference>
<organism evidence="3 4">
    <name type="scientific">Leptotrombidium deliense</name>
    <dbReference type="NCBI Taxonomy" id="299467"/>
    <lineage>
        <taxon>Eukaryota</taxon>
        <taxon>Metazoa</taxon>
        <taxon>Ecdysozoa</taxon>
        <taxon>Arthropoda</taxon>
        <taxon>Chelicerata</taxon>
        <taxon>Arachnida</taxon>
        <taxon>Acari</taxon>
        <taxon>Acariformes</taxon>
        <taxon>Trombidiformes</taxon>
        <taxon>Prostigmata</taxon>
        <taxon>Anystina</taxon>
        <taxon>Parasitengona</taxon>
        <taxon>Trombiculoidea</taxon>
        <taxon>Trombiculidae</taxon>
        <taxon>Leptotrombidium</taxon>
    </lineage>
</organism>
<accession>A0A443S480</accession>
<feature type="domain" description="DM13" evidence="2">
    <location>
        <begin position="120"/>
        <end position="235"/>
    </location>
</feature>
<evidence type="ECO:0000313" key="3">
    <source>
        <dbReference type="EMBL" id="RWS22358.1"/>
    </source>
</evidence>
<dbReference type="VEuPathDB" id="VectorBase:LDEU009682"/>
<dbReference type="STRING" id="299467.A0A443S480"/>
<evidence type="ECO:0000313" key="4">
    <source>
        <dbReference type="Proteomes" id="UP000288716"/>
    </source>
</evidence>
<dbReference type="Pfam" id="PF10517">
    <property type="entry name" value="DM13"/>
    <property type="match status" value="2"/>
</dbReference>
<proteinExistence type="predicted"/>
<evidence type="ECO:0000256" key="1">
    <source>
        <dbReference type="ARBA" id="ARBA00022737"/>
    </source>
</evidence>
<dbReference type="InterPro" id="IPR019545">
    <property type="entry name" value="DM13_domain"/>
</dbReference>
<reference evidence="3 4" key="1">
    <citation type="journal article" date="2018" name="Gigascience">
        <title>Genomes of trombidid mites reveal novel predicted allergens and laterally-transferred genes associated with secondary metabolism.</title>
        <authorList>
            <person name="Dong X."/>
            <person name="Chaisiri K."/>
            <person name="Xia D."/>
            <person name="Armstrong S.D."/>
            <person name="Fang Y."/>
            <person name="Donnelly M.J."/>
            <person name="Kadowaki T."/>
            <person name="McGarry J.W."/>
            <person name="Darby A.C."/>
            <person name="Makepeace B.L."/>
        </authorList>
    </citation>
    <scope>NUCLEOTIDE SEQUENCE [LARGE SCALE GENOMIC DNA]</scope>
    <source>
        <strain evidence="3">UoL-UT</strain>
    </source>
</reference>
<comment type="caution">
    <text evidence="3">The sequence shown here is derived from an EMBL/GenBank/DDBJ whole genome shotgun (WGS) entry which is preliminary data.</text>
</comment>
<feature type="domain" description="DM13" evidence="2">
    <location>
        <begin position="11"/>
        <end position="119"/>
    </location>
</feature>
<keyword evidence="1" id="KW-0677">Repeat</keyword>
<dbReference type="PANTHER" id="PTHR24036">
    <property type="entry name" value="SKELETOR-RELATED"/>
    <property type="match status" value="1"/>
</dbReference>
<dbReference type="OrthoDB" id="6485817at2759"/>
<dbReference type="PROSITE" id="PS51549">
    <property type="entry name" value="DM13"/>
    <property type="match status" value="2"/>
</dbReference>
<protein>
    <submittedName>
        <fullName evidence="3">Protein Skeletor: isoforms B/C-like protein</fullName>
    </submittedName>
</protein>
<dbReference type="PANTHER" id="PTHR24036:SF5">
    <property type="entry name" value="THROMBOMODULIN"/>
    <property type="match status" value="1"/>
</dbReference>
<dbReference type="Proteomes" id="UP000288716">
    <property type="component" value="Unassembled WGS sequence"/>
</dbReference>
<gene>
    <name evidence="3" type="ORF">B4U80_03523</name>
</gene>
<dbReference type="AlphaFoldDB" id="A0A443S480"/>
<evidence type="ECO:0000259" key="2">
    <source>
        <dbReference type="PROSITE" id="PS51549"/>
    </source>
</evidence>
<name>A0A443S480_9ACAR</name>
<feature type="non-terminal residue" evidence="3">
    <location>
        <position position="1"/>
    </location>
</feature>
<dbReference type="InterPro" id="IPR052126">
    <property type="entry name" value="Spindle_Org/Thrombomodulin"/>
</dbReference>